<proteinExistence type="predicted"/>
<feature type="non-terminal residue" evidence="2">
    <location>
        <position position="120"/>
    </location>
</feature>
<dbReference type="AlphaFoldDB" id="A0A6G0YQ56"/>
<keyword evidence="1" id="KW-0732">Signal</keyword>
<organism evidence="2 3">
    <name type="scientific">Aphis craccivora</name>
    <name type="common">Cowpea aphid</name>
    <dbReference type="NCBI Taxonomy" id="307492"/>
    <lineage>
        <taxon>Eukaryota</taxon>
        <taxon>Metazoa</taxon>
        <taxon>Ecdysozoa</taxon>
        <taxon>Arthropoda</taxon>
        <taxon>Hexapoda</taxon>
        <taxon>Insecta</taxon>
        <taxon>Pterygota</taxon>
        <taxon>Neoptera</taxon>
        <taxon>Paraneoptera</taxon>
        <taxon>Hemiptera</taxon>
        <taxon>Sternorrhyncha</taxon>
        <taxon>Aphidomorpha</taxon>
        <taxon>Aphidoidea</taxon>
        <taxon>Aphididae</taxon>
        <taxon>Aphidini</taxon>
        <taxon>Aphis</taxon>
        <taxon>Aphis</taxon>
    </lineage>
</organism>
<name>A0A6G0YQ56_APHCR</name>
<feature type="chain" id="PRO_5026051738" evidence="1">
    <location>
        <begin position="20"/>
        <end position="120"/>
    </location>
</feature>
<evidence type="ECO:0000313" key="3">
    <source>
        <dbReference type="Proteomes" id="UP000478052"/>
    </source>
</evidence>
<dbReference type="EMBL" id="VUJU01002846">
    <property type="protein sequence ID" value="KAF0759915.1"/>
    <property type="molecule type" value="Genomic_DNA"/>
</dbReference>
<dbReference type="Proteomes" id="UP000478052">
    <property type="component" value="Unassembled WGS sequence"/>
</dbReference>
<comment type="caution">
    <text evidence="2">The sequence shown here is derived from an EMBL/GenBank/DDBJ whole genome shotgun (WGS) entry which is preliminary data.</text>
</comment>
<feature type="signal peptide" evidence="1">
    <location>
        <begin position="1"/>
        <end position="19"/>
    </location>
</feature>
<keyword evidence="3" id="KW-1185">Reference proteome</keyword>
<evidence type="ECO:0000256" key="1">
    <source>
        <dbReference type="SAM" id="SignalP"/>
    </source>
</evidence>
<accession>A0A6G0YQ56</accession>
<protein>
    <submittedName>
        <fullName evidence="2">Uncharacterized protein</fullName>
    </submittedName>
</protein>
<evidence type="ECO:0000313" key="2">
    <source>
        <dbReference type="EMBL" id="KAF0759915.1"/>
    </source>
</evidence>
<sequence length="120" mass="13307">MNQQRQLLFVLLVTCLTAADVFLSIEDNSDTEHGYESPSRSQLFSTRSQLTTRVENSTHSPCDSGSNEDINESTISASATVSVGTVADGYVDPTIVMHVLLKGMLQCEQRNLAWLEIDYY</sequence>
<reference evidence="2 3" key="1">
    <citation type="submission" date="2019-08" db="EMBL/GenBank/DDBJ databases">
        <title>Whole genome of Aphis craccivora.</title>
        <authorList>
            <person name="Voronova N.V."/>
            <person name="Shulinski R.S."/>
            <person name="Bandarenka Y.V."/>
            <person name="Zhorov D.G."/>
            <person name="Warner D."/>
        </authorList>
    </citation>
    <scope>NUCLEOTIDE SEQUENCE [LARGE SCALE GENOMIC DNA]</scope>
    <source>
        <strain evidence="2">180601</strain>
        <tissue evidence="2">Whole Body</tissue>
    </source>
</reference>
<gene>
    <name evidence="2" type="ORF">FWK35_00017537</name>
</gene>